<dbReference type="AlphaFoldDB" id="A0A6G4A393"/>
<keyword evidence="1" id="KW-0472">Membrane</keyword>
<gene>
    <name evidence="2" type="ORF">GK047_20000</name>
</gene>
<reference evidence="2" key="1">
    <citation type="submission" date="2020-02" db="EMBL/GenBank/DDBJ databases">
        <authorList>
            <person name="Shen X.-R."/>
            <person name="Zhang Y.-X."/>
        </authorList>
    </citation>
    <scope>NUCLEOTIDE SEQUENCE</scope>
    <source>
        <strain evidence="2">SYP-B3998</strain>
    </source>
</reference>
<comment type="caution">
    <text evidence="2">The sequence shown here is derived from an EMBL/GenBank/DDBJ whole genome shotgun (WGS) entry which is preliminary data.</text>
</comment>
<organism evidence="2">
    <name type="scientific">Paenibacillus sp. SYP-B3998</name>
    <dbReference type="NCBI Taxonomy" id="2678564"/>
    <lineage>
        <taxon>Bacteria</taxon>
        <taxon>Bacillati</taxon>
        <taxon>Bacillota</taxon>
        <taxon>Bacilli</taxon>
        <taxon>Bacillales</taxon>
        <taxon>Paenibacillaceae</taxon>
        <taxon>Paenibacillus</taxon>
    </lineage>
</organism>
<accession>A0A6G4A393</accession>
<evidence type="ECO:0000313" key="2">
    <source>
        <dbReference type="EMBL" id="NEW08289.1"/>
    </source>
</evidence>
<evidence type="ECO:0000256" key="1">
    <source>
        <dbReference type="SAM" id="Phobius"/>
    </source>
</evidence>
<keyword evidence="1" id="KW-0812">Transmembrane</keyword>
<dbReference type="EMBL" id="JAAIKC010000008">
    <property type="protein sequence ID" value="NEW08289.1"/>
    <property type="molecule type" value="Genomic_DNA"/>
</dbReference>
<protein>
    <submittedName>
        <fullName evidence="2">Uncharacterized protein</fullName>
    </submittedName>
</protein>
<sequence length="75" mass="8413">MRLGSRLKKVGSFLLFIVSFLAYLMTWFVELLSPLGGICIVGVSIGIAILMWLDGEEEPVRVSRKKNANRAETDR</sequence>
<feature type="transmembrane region" description="Helical" evidence="1">
    <location>
        <begin position="35"/>
        <end position="53"/>
    </location>
</feature>
<name>A0A6G4A393_9BACL</name>
<keyword evidence="1" id="KW-1133">Transmembrane helix</keyword>
<dbReference type="RefSeq" id="WP_163950784.1">
    <property type="nucleotide sequence ID" value="NZ_JAAIKC010000008.1"/>
</dbReference>
<proteinExistence type="predicted"/>
<feature type="transmembrane region" description="Helical" evidence="1">
    <location>
        <begin position="12"/>
        <end position="29"/>
    </location>
</feature>